<name>A0A8S3GVC0_9BILA</name>
<proteinExistence type="predicted"/>
<dbReference type="Proteomes" id="UP000676336">
    <property type="component" value="Unassembled WGS sequence"/>
</dbReference>
<evidence type="ECO:0000313" key="1">
    <source>
        <dbReference type="EMBL" id="CAF5172050.1"/>
    </source>
</evidence>
<feature type="non-terminal residue" evidence="1">
    <location>
        <position position="1"/>
    </location>
</feature>
<dbReference type="AlphaFoldDB" id="A0A8S3GVC0"/>
<sequence>MPIIIQLQALVNSKILLKQKDGSRVSYNVRLQQAIFDLPARAHFLNVVQYNGYDGCIKGVAIDRQIYFPFSEKTEEPK</sequence>
<protein>
    <submittedName>
        <fullName evidence="1">Uncharacterized protein</fullName>
    </submittedName>
</protein>
<gene>
    <name evidence="1" type="ORF">SMN809_LOCUS66004</name>
</gene>
<reference evidence="1" key="1">
    <citation type="submission" date="2021-02" db="EMBL/GenBank/DDBJ databases">
        <authorList>
            <person name="Nowell W R."/>
        </authorList>
    </citation>
    <scope>NUCLEOTIDE SEQUENCE</scope>
</reference>
<dbReference type="EMBL" id="CAJOBI010312494">
    <property type="protein sequence ID" value="CAF5172050.1"/>
    <property type="molecule type" value="Genomic_DNA"/>
</dbReference>
<evidence type="ECO:0000313" key="2">
    <source>
        <dbReference type="Proteomes" id="UP000676336"/>
    </source>
</evidence>
<comment type="caution">
    <text evidence="1">The sequence shown here is derived from an EMBL/GenBank/DDBJ whole genome shotgun (WGS) entry which is preliminary data.</text>
</comment>
<accession>A0A8S3GVC0</accession>
<organism evidence="1 2">
    <name type="scientific">Rotaria magnacalcarata</name>
    <dbReference type="NCBI Taxonomy" id="392030"/>
    <lineage>
        <taxon>Eukaryota</taxon>
        <taxon>Metazoa</taxon>
        <taxon>Spiralia</taxon>
        <taxon>Gnathifera</taxon>
        <taxon>Rotifera</taxon>
        <taxon>Eurotatoria</taxon>
        <taxon>Bdelloidea</taxon>
        <taxon>Philodinida</taxon>
        <taxon>Philodinidae</taxon>
        <taxon>Rotaria</taxon>
    </lineage>
</organism>